<accession>A0AAP0NVL1</accession>
<evidence type="ECO:0000313" key="1">
    <source>
        <dbReference type="EMBL" id="KAK9119260.1"/>
    </source>
</evidence>
<dbReference type="EMBL" id="JBBNAG010000007">
    <property type="protein sequence ID" value="KAK9119260.1"/>
    <property type="molecule type" value="Genomic_DNA"/>
</dbReference>
<protein>
    <submittedName>
        <fullName evidence="1">Uncharacterized protein</fullName>
    </submittedName>
</protein>
<proteinExistence type="predicted"/>
<evidence type="ECO:0000313" key="2">
    <source>
        <dbReference type="Proteomes" id="UP001419268"/>
    </source>
</evidence>
<dbReference type="Proteomes" id="UP001419268">
    <property type="component" value="Unassembled WGS sequence"/>
</dbReference>
<organism evidence="1 2">
    <name type="scientific">Stephania cephalantha</name>
    <dbReference type="NCBI Taxonomy" id="152367"/>
    <lineage>
        <taxon>Eukaryota</taxon>
        <taxon>Viridiplantae</taxon>
        <taxon>Streptophyta</taxon>
        <taxon>Embryophyta</taxon>
        <taxon>Tracheophyta</taxon>
        <taxon>Spermatophyta</taxon>
        <taxon>Magnoliopsida</taxon>
        <taxon>Ranunculales</taxon>
        <taxon>Menispermaceae</taxon>
        <taxon>Menispermoideae</taxon>
        <taxon>Cissampelideae</taxon>
        <taxon>Stephania</taxon>
    </lineage>
</organism>
<keyword evidence="2" id="KW-1185">Reference proteome</keyword>
<gene>
    <name evidence="1" type="ORF">Scep_017353</name>
</gene>
<reference evidence="1 2" key="1">
    <citation type="submission" date="2024-01" db="EMBL/GenBank/DDBJ databases">
        <title>Genome assemblies of Stephania.</title>
        <authorList>
            <person name="Yang L."/>
        </authorList>
    </citation>
    <scope>NUCLEOTIDE SEQUENCE [LARGE SCALE GENOMIC DNA]</scope>
    <source>
        <strain evidence="1">JXDWG</strain>
        <tissue evidence="1">Leaf</tissue>
    </source>
</reference>
<name>A0AAP0NVL1_9MAGN</name>
<sequence>MARIAKLYNSSCVWDVVPPDIDELISKDKQDGSDPHRVKVWTRAHVKKNREPTNPENAQSKVSMECDKCQLIDWTETNEVVALGRIASVEPTTILHHVPLGPHAMMLQHLQTGPMKAITATTMQD</sequence>
<dbReference type="AlphaFoldDB" id="A0AAP0NVL1"/>
<comment type="caution">
    <text evidence="1">The sequence shown here is derived from an EMBL/GenBank/DDBJ whole genome shotgun (WGS) entry which is preliminary data.</text>
</comment>